<evidence type="ECO:0000256" key="2">
    <source>
        <dbReference type="ARBA" id="ARBA00022723"/>
    </source>
</evidence>
<keyword evidence="8" id="KW-1185">Reference proteome</keyword>
<keyword evidence="2 5" id="KW-0479">Metal-binding</keyword>
<comment type="cofactor">
    <cofactor evidence="5 6">
        <name>Fe(2+)</name>
        <dbReference type="ChEBI" id="CHEBI:29033"/>
    </cofactor>
    <text evidence="5 6">Binds 1 Fe(2+) ion per subunit.</text>
</comment>
<evidence type="ECO:0000256" key="6">
    <source>
        <dbReference type="RuleBase" id="RU364048"/>
    </source>
</evidence>
<dbReference type="PANTHER" id="PTHR10543:SF89">
    <property type="entry name" value="CAROTENOID 9,10(9',10')-CLEAVAGE DIOXYGENASE 1"/>
    <property type="match status" value="1"/>
</dbReference>
<feature type="binding site" evidence="5">
    <location>
        <position position="154"/>
    </location>
    <ligand>
        <name>Fe cation</name>
        <dbReference type="ChEBI" id="CHEBI:24875"/>
        <note>catalytic</note>
    </ligand>
</feature>
<dbReference type="EC" id="1.13.11.-" evidence="6"/>
<keyword evidence="4 5" id="KW-0408">Iron</keyword>
<organism evidence="7 8">
    <name type="scientific">Glycomyces harbinensis</name>
    <dbReference type="NCBI Taxonomy" id="58114"/>
    <lineage>
        <taxon>Bacteria</taxon>
        <taxon>Bacillati</taxon>
        <taxon>Actinomycetota</taxon>
        <taxon>Actinomycetes</taxon>
        <taxon>Glycomycetales</taxon>
        <taxon>Glycomycetaceae</taxon>
        <taxon>Glycomyces</taxon>
    </lineage>
</organism>
<feature type="binding site" evidence="5">
    <location>
        <position position="263"/>
    </location>
    <ligand>
        <name>Fe cation</name>
        <dbReference type="ChEBI" id="CHEBI:24875"/>
        <note>catalytic</note>
    </ligand>
</feature>
<proteinExistence type="inferred from homology"/>
<dbReference type="PANTHER" id="PTHR10543">
    <property type="entry name" value="BETA-CAROTENE DIOXYGENASE"/>
    <property type="match status" value="1"/>
</dbReference>
<dbReference type="STRING" id="58114.SAMN05216270_107139"/>
<feature type="binding site" evidence="5">
    <location>
        <position position="444"/>
    </location>
    <ligand>
        <name>Fe cation</name>
        <dbReference type="ChEBI" id="CHEBI:24875"/>
        <note>catalytic</note>
    </ligand>
</feature>
<keyword evidence="6 7" id="KW-0223">Dioxygenase</keyword>
<evidence type="ECO:0000256" key="1">
    <source>
        <dbReference type="ARBA" id="ARBA00006787"/>
    </source>
</evidence>
<accession>A0A1G6XF00</accession>
<evidence type="ECO:0000256" key="4">
    <source>
        <dbReference type="ARBA" id="ARBA00023004"/>
    </source>
</evidence>
<evidence type="ECO:0000256" key="3">
    <source>
        <dbReference type="ARBA" id="ARBA00023002"/>
    </source>
</evidence>
<reference evidence="8" key="1">
    <citation type="submission" date="2016-10" db="EMBL/GenBank/DDBJ databases">
        <authorList>
            <person name="Varghese N."/>
            <person name="Submissions S."/>
        </authorList>
    </citation>
    <scope>NUCLEOTIDE SEQUENCE [LARGE SCALE GENOMIC DNA]</scope>
    <source>
        <strain evidence="8">CGMCC 4.3516</strain>
    </source>
</reference>
<dbReference type="AlphaFoldDB" id="A0A1G6XF00"/>
<dbReference type="GO" id="GO:0016121">
    <property type="term" value="P:carotene catabolic process"/>
    <property type="evidence" value="ECO:0007669"/>
    <property type="project" value="TreeGrafter"/>
</dbReference>
<dbReference type="OrthoDB" id="6636843at2"/>
<name>A0A1G6XF00_9ACTN</name>
<evidence type="ECO:0000256" key="5">
    <source>
        <dbReference type="PIRSR" id="PIRSR604294-1"/>
    </source>
</evidence>
<dbReference type="RefSeq" id="WP_091035390.1">
    <property type="nucleotide sequence ID" value="NZ_FNAD01000007.1"/>
</dbReference>
<sequence length="452" mass="49637">MLLDRYTRGNFAPVTEEITAFDLPVTGAVPDDLNGRYLRIGPNPLGLEDPAAHIWTLGEGMVHGVRLREGRAEWYRNRWVRSASVADRLGEPRRGRAVDERFDFAPNVQVAGHGGRFYALIEGGLAPYELTADLDTVGPCDLGATPEGFNANAHTKFDHRTGEMHSLAFRYGVDFIQHIVFEPGGTVKRTTNIPAPTFPYLHDFGLTDNHILIYTSPLVFNPELLATGVPFGWNDDLPTRLGVMPREGGEVRWFDLPPGMVGHTLNAYEDAGTVVADVIVHPGRFEIIDIGAGRPVLERWTVDLAAGKVRTELLHDRPQDFPRLNGRYAGRPYRYGYSASTELYATPSATEPDRPDEGFSNAVLKHDLIAGTTEAHEFGRDAAAGETVFVPAAQPKAEDDGYNLLYVHDPERGAADLVILAAQDFTAAPLARIHLPARVPLGLHGNWIPEAS</sequence>
<protein>
    <recommendedName>
        <fullName evidence="6">Dioxygenase</fullName>
        <ecNumber evidence="6">1.13.11.-</ecNumber>
    </recommendedName>
</protein>
<dbReference type="EMBL" id="FNAD01000007">
    <property type="protein sequence ID" value="SDD76750.1"/>
    <property type="molecule type" value="Genomic_DNA"/>
</dbReference>
<dbReference type="InterPro" id="IPR004294">
    <property type="entry name" value="Carotenoid_Oase"/>
</dbReference>
<keyword evidence="3 6" id="KW-0560">Oxidoreductase</keyword>
<feature type="binding site" evidence="5">
    <location>
        <position position="202"/>
    </location>
    <ligand>
        <name>Fe cation</name>
        <dbReference type="ChEBI" id="CHEBI:24875"/>
        <note>catalytic</note>
    </ligand>
</feature>
<evidence type="ECO:0000313" key="8">
    <source>
        <dbReference type="Proteomes" id="UP000198949"/>
    </source>
</evidence>
<gene>
    <name evidence="7" type="ORF">SAMN05216270_107139</name>
</gene>
<dbReference type="Proteomes" id="UP000198949">
    <property type="component" value="Unassembled WGS sequence"/>
</dbReference>
<comment type="similarity">
    <text evidence="1 6">Belongs to the carotenoid oxygenase family.</text>
</comment>
<dbReference type="GO" id="GO:0010436">
    <property type="term" value="F:carotenoid dioxygenase activity"/>
    <property type="evidence" value="ECO:0007669"/>
    <property type="project" value="TreeGrafter"/>
</dbReference>
<evidence type="ECO:0000313" key="7">
    <source>
        <dbReference type="EMBL" id="SDD76750.1"/>
    </source>
</evidence>
<dbReference type="Pfam" id="PF03055">
    <property type="entry name" value="RPE65"/>
    <property type="match status" value="1"/>
</dbReference>
<dbReference type="GO" id="GO:0046872">
    <property type="term" value="F:metal ion binding"/>
    <property type="evidence" value="ECO:0007669"/>
    <property type="project" value="UniProtKB-KW"/>
</dbReference>